<dbReference type="SUPFAM" id="SSF53756">
    <property type="entry name" value="UDP-Glycosyltransferase/glycogen phosphorylase"/>
    <property type="match status" value="1"/>
</dbReference>
<dbReference type="Gene3D" id="3.40.50.2000">
    <property type="entry name" value="Glycogen Phosphorylase B"/>
    <property type="match status" value="2"/>
</dbReference>
<protein>
    <submittedName>
        <fullName evidence="2">Glycosyltransferase family 4 protein</fullName>
    </submittedName>
</protein>
<proteinExistence type="predicted"/>
<organism evidence="2 3">
    <name type="scientific">Butyricimonas virosa</name>
    <dbReference type="NCBI Taxonomy" id="544645"/>
    <lineage>
        <taxon>Bacteria</taxon>
        <taxon>Pseudomonadati</taxon>
        <taxon>Bacteroidota</taxon>
        <taxon>Bacteroidia</taxon>
        <taxon>Bacteroidales</taxon>
        <taxon>Odoribacteraceae</taxon>
        <taxon>Butyricimonas</taxon>
    </lineage>
</organism>
<dbReference type="Proteomes" id="UP000742098">
    <property type="component" value="Unassembled WGS sequence"/>
</dbReference>
<dbReference type="Pfam" id="PF00534">
    <property type="entry name" value="Glycos_transf_1"/>
    <property type="match status" value="1"/>
</dbReference>
<evidence type="ECO:0000313" key="3">
    <source>
        <dbReference type="Proteomes" id="UP000742098"/>
    </source>
</evidence>
<dbReference type="PANTHER" id="PTHR45947">
    <property type="entry name" value="SULFOQUINOVOSYL TRANSFERASE SQD2"/>
    <property type="match status" value="1"/>
</dbReference>
<reference evidence="2" key="2">
    <citation type="submission" date="2021-09" db="EMBL/GenBank/DDBJ databases">
        <authorList>
            <person name="Gilroy R."/>
        </authorList>
    </citation>
    <scope>NUCLEOTIDE SEQUENCE</scope>
    <source>
        <strain evidence="2">6966</strain>
    </source>
</reference>
<name>A0A921H557_9BACT</name>
<feature type="non-terminal residue" evidence="2">
    <location>
        <position position="1"/>
    </location>
</feature>
<dbReference type="InterPro" id="IPR050194">
    <property type="entry name" value="Glycosyltransferase_grp1"/>
</dbReference>
<accession>A0A921H557</accession>
<feature type="domain" description="Glycosyl transferase family 1" evidence="1">
    <location>
        <begin position="19"/>
        <end position="184"/>
    </location>
</feature>
<dbReference type="EMBL" id="DYVS01000237">
    <property type="protein sequence ID" value="HJF71622.1"/>
    <property type="molecule type" value="Genomic_DNA"/>
</dbReference>
<dbReference type="CDD" id="cd03801">
    <property type="entry name" value="GT4_PimA-like"/>
    <property type="match status" value="1"/>
</dbReference>
<comment type="caution">
    <text evidence="2">The sequence shown here is derived from an EMBL/GenBank/DDBJ whole genome shotgun (WGS) entry which is preliminary data.</text>
</comment>
<dbReference type="AlphaFoldDB" id="A0A921H557"/>
<dbReference type="InterPro" id="IPR001296">
    <property type="entry name" value="Glyco_trans_1"/>
</dbReference>
<dbReference type="PANTHER" id="PTHR45947:SF3">
    <property type="entry name" value="SULFOQUINOVOSYL TRANSFERASE SQD2"/>
    <property type="match status" value="1"/>
</dbReference>
<sequence length="211" mass="23799">QISVTPFGVDMRLFRRRVEKQQATNQFVFGIVKTLEHGYGIDTLIDAFALLCKRRPEKDLYLRIVGEGSELEKLQQRVVNLGISEKVVFEGKVAHHLLPEQIHSFDVFVALSRAESFGVAVVEAMAMGCPVVVSDAPGFTEIVKPGESGLMVERENPSQASVAMERLMDDEALRITLAENGEKRVRELYDWDKNVEGMMLIYQEITKEQDV</sequence>
<evidence type="ECO:0000313" key="2">
    <source>
        <dbReference type="EMBL" id="HJF71622.1"/>
    </source>
</evidence>
<evidence type="ECO:0000259" key="1">
    <source>
        <dbReference type="Pfam" id="PF00534"/>
    </source>
</evidence>
<reference evidence="2" key="1">
    <citation type="journal article" date="2021" name="PeerJ">
        <title>Extensive microbial diversity within the chicken gut microbiome revealed by metagenomics and culture.</title>
        <authorList>
            <person name="Gilroy R."/>
            <person name="Ravi A."/>
            <person name="Getino M."/>
            <person name="Pursley I."/>
            <person name="Horton D.L."/>
            <person name="Alikhan N.F."/>
            <person name="Baker D."/>
            <person name="Gharbi K."/>
            <person name="Hall N."/>
            <person name="Watson M."/>
            <person name="Adriaenssens E.M."/>
            <person name="Foster-Nyarko E."/>
            <person name="Jarju S."/>
            <person name="Secka A."/>
            <person name="Antonio M."/>
            <person name="Oren A."/>
            <person name="Chaudhuri R.R."/>
            <person name="La Ragione R."/>
            <person name="Hildebrand F."/>
            <person name="Pallen M.J."/>
        </authorList>
    </citation>
    <scope>NUCLEOTIDE SEQUENCE</scope>
    <source>
        <strain evidence="2">6966</strain>
    </source>
</reference>
<gene>
    <name evidence="2" type="ORF">K8V05_12790</name>
</gene>
<dbReference type="GO" id="GO:0016757">
    <property type="term" value="F:glycosyltransferase activity"/>
    <property type="evidence" value="ECO:0007669"/>
    <property type="project" value="InterPro"/>
</dbReference>